<proteinExistence type="predicted"/>
<reference evidence="2 3" key="1">
    <citation type="submission" date="2018-04" db="EMBL/GenBank/DDBJ databases">
        <authorList>
            <person name="Huttner S."/>
            <person name="Dainat J."/>
        </authorList>
    </citation>
    <scope>NUCLEOTIDE SEQUENCE [LARGE SCALE GENOMIC DNA]</scope>
</reference>
<evidence type="ECO:0000313" key="3">
    <source>
        <dbReference type="Proteomes" id="UP000289323"/>
    </source>
</evidence>
<accession>A0A3S4AU38</accession>
<feature type="compositionally biased region" description="Low complexity" evidence="1">
    <location>
        <begin position="195"/>
        <end position="250"/>
    </location>
</feature>
<feature type="compositionally biased region" description="Pro residues" evidence="1">
    <location>
        <begin position="86"/>
        <end position="100"/>
    </location>
</feature>
<name>A0A3S4AU38_9PEZI</name>
<sequence length="413" mass="41673">MARRPATPLDTLPHILNDVIVTTGKAFKAARRDGKGSSAEASASLETRIPAAVEKFNSVLDDLECDILRAKAVLLRDLNQLRAKHNPPPAEQKPVAPPAPMVIDLESPELSTKEPPAGPPGPSSTGPQVNKPVAPFPNMGFESTSPEIAPAPSPKTAPKPKETKNLNNPAAPAAAAAAAAATRPTSAPPKKDVKVPAPQVARPSSVATAPQTPQNPAAQTRAPSSVPAQNRPAAATAAANNPAGPAAAVPSAPPPAGNGSLFTDMTFSLAPPPGDAQGPKQAAQAPRMPSQPQAQPPAAAADAPTSVGAAVQLPGATATSTEQTTGGAPAGGAASTDLGVRTEQPGGEDTSMADADAKIDGLFDLGPTDMEDINHDYDFGNGDNSNFNDMYFATGDSGGGAEDLDDAFFNLNG</sequence>
<dbReference type="EMBL" id="OUUZ01000016">
    <property type="protein sequence ID" value="SPQ26111.1"/>
    <property type="molecule type" value="Genomic_DNA"/>
</dbReference>
<gene>
    <name evidence="2" type="ORF">TT172_LOCUS8530</name>
</gene>
<feature type="compositionally biased region" description="Low complexity" evidence="1">
    <location>
        <begin position="169"/>
        <end position="185"/>
    </location>
</feature>
<feature type="region of interest" description="Disordered" evidence="1">
    <location>
        <begin position="83"/>
        <end position="360"/>
    </location>
</feature>
<organism evidence="2 3">
    <name type="scientific">Thermothielavioides terrestris</name>
    <dbReference type="NCBI Taxonomy" id="2587410"/>
    <lineage>
        <taxon>Eukaryota</taxon>
        <taxon>Fungi</taxon>
        <taxon>Dikarya</taxon>
        <taxon>Ascomycota</taxon>
        <taxon>Pezizomycotina</taxon>
        <taxon>Sordariomycetes</taxon>
        <taxon>Sordariomycetidae</taxon>
        <taxon>Sordariales</taxon>
        <taxon>Chaetomiaceae</taxon>
        <taxon>Thermothielavioides</taxon>
    </lineage>
</organism>
<protein>
    <submittedName>
        <fullName evidence="2">F16c55b7-ca3c-498a-8825-e57ca3d98944</fullName>
    </submittedName>
</protein>
<evidence type="ECO:0000313" key="2">
    <source>
        <dbReference type="EMBL" id="SPQ26111.1"/>
    </source>
</evidence>
<feature type="compositionally biased region" description="Low complexity" evidence="1">
    <location>
        <begin position="281"/>
        <end position="304"/>
    </location>
</feature>
<dbReference type="AlphaFoldDB" id="A0A3S4AU38"/>
<dbReference type="Proteomes" id="UP000289323">
    <property type="component" value="Unassembled WGS sequence"/>
</dbReference>
<evidence type="ECO:0000256" key="1">
    <source>
        <dbReference type="SAM" id="MobiDB-lite"/>
    </source>
</evidence>